<dbReference type="AlphaFoldDB" id="A0A4R2LC59"/>
<dbReference type="PANTHER" id="PTHR30469:SF15">
    <property type="entry name" value="HLYD FAMILY OF SECRETION PROTEINS"/>
    <property type="match status" value="1"/>
</dbReference>
<name>A0A4R2LC59_9GAMM</name>
<dbReference type="InterPro" id="IPR058792">
    <property type="entry name" value="Beta-barrel_RND_2"/>
</dbReference>
<dbReference type="Pfam" id="PF25989">
    <property type="entry name" value="YknX_C"/>
    <property type="match status" value="1"/>
</dbReference>
<dbReference type="InterPro" id="IPR006143">
    <property type="entry name" value="RND_pump_MFP"/>
</dbReference>
<evidence type="ECO:0000259" key="5">
    <source>
        <dbReference type="Pfam" id="PF25989"/>
    </source>
</evidence>
<comment type="similarity">
    <text evidence="1">Belongs to the membrane fusion protein (MFP) (TC 8.A.1) family.</text>
</comment>
<gene>
    <name evidence="6" type="ORF">EV699_10626</name>
</gene>
<evidence type="ECO:0000313" key="6">
    <source>
        <dbReference type="EMBL" id="TCO81932.1"/>
    </source>
</evidence>
<keyword evidence="7" id="KW-1185">Reference proteome</keyword>
<dbReference type="RefSeq" id="WP_132539995.1">
    <property type="nucleotide sequence ID" value="NZ_SLWY01000006.1"/>
</dbReference>
<evidence type="ECO:0000256" key="1">
    <source>
        <dbReference type="ARBA" id="ARBA00009477"/>
    </source>
</evidence>
<dbReference type="InterPro" id="IPR058637">
    <property type="entry name" value="YknX-like_C"/>
</dbReference>
<sequence>MPDTSGPPRGRLRRLLLPALVLVALGGWLLPPLLFGPRIVAYPVVRGELVQTVVASGKVRTPQRVEIGAQITGQVVAIPVDEGSRVAAGDALIELDAAEARAAVAQARAALAQAEARLRQIHEVGRAVAEQTLLQAQANRVQAARALERAQGLVTRKFIGMAELDDARRAFDVAESQVRAARLTLDGQLPGGADVVLAEAGLAQARASLALAEARLGYTHIVAPAAGVLIARAVEPGDVVQPGRMLMALAPDGETRIEVQIDEKNLAAIALGQAALASADAFPDRTFAAELIYINPAVDASRGAVDVKLRVPEPPPFLRQDMTVSVDIQVAQRADALVLPLDAVREAPGGGAYVLVVRDGRAQRQAVSLGVRGGGRVEVRDGLAAGEYVVPAAAVDVVEGSRVRVRASGPVPAI</sequence>
<feature type="coiled-coil region" evidence="2">
    <location>
        <begin position="95"/>
        <end position="124"/>
    </location>
</feature>
<dbReference type="OrthoDB" id="9806939at2"/>
<evidence type="ECO:0000259" key="4">
    <source>
        <dbReference type="Pfam" id="PF25954"/>
    </source>
</evidence>
<dbReference type="Gene3D" id="2.40.50.100">
    <property type="match status" value="2"/>
</dbReference>
<dbReference type="Gene3D" id="2.40.30.170">
    <property type="match status" value="1"/>
</dbReference>
<dbReference type="GO" id="GO:1990281">
    <property type="term" value="C:efflux pump complex"/>
    <property type="evidence" value="ECO:0007669"/>
    <property type="project" value="TreeGrafter"/>
</dbReference>
<proteinExistence type="inferred from homology"/>
<dbReference type="Gene3D" id="2.40.420.20">
    <property type="match status" value="1"/>
</dbReference>
<feature type="domain" description="CusB-like beta-barrel" evidence="4">
    <location>
        <begin position="257"/>
        <end position="329"/>
    </location>
</feature>
<dbReference type="NCBIfam" id="TIGR01730">
    <property type="entry name" value="RND_mfp"/>
    <property type="match status" value="1"/>
</dbReference>
<dbReference type="InterPro" id="IPR058625">
    <property type="entry name" value="MdtA-like_BSH"/>
</dbReference>
<accession>A0A4R2LC59</accession>
<dbReference type="Pfam" id="PF25954">
    <property type="entry name" value="Beta-barrel_RND_2"/>
    <property type="match status" value="1"/>
</dbReference>
<keyword evidence="2" id="KW-0175">Coiled coil</keyword>
<feature type="domain" description="YknX-like C-terminal permuted SH3-like" evidence="5">
    <location>
        <begin position="336"/>
        <end position="405"/>
    </location>
</feature>
<evidence type="ECO:0000256" key="2">
    <source>
        <dbReference type="SAM" id="Coils"/>
    </source>
</evidence>
<organism evidence="6 7">
    <name type="scientific">Plasticicumulans lactativorans</name>
    <dbReference type="NCBI Taxonomy" id="1133106"/>
    <lineage>
        <taxon>Bacteria</taxon>
        <taxon>Pseudomonadati</taxon>
        <taxon>Pseudomonadota</taxon>
        <taxon>Gammaproteobacteria</taxon>
        <taxon>Candidatus Competibacteraceae</taxon>
        <taxon>Plasticicumulans</taxon>
    </lineage>
</organism>
<reference evidence="6 7" key="1">
    <citation type="submission" date="2019-03" db="EMBL/GenBank/DDBJ databases">
        <title>Genomic Encyclopedia of Type Strains, Phase IV (KMG-IV): sequencing the most valuable type-strain genomes for metagenomic binning, comparative biology and taxonomic classification.</title>
        <authorList>
            <person name="Goeker M."/>
        </authorList>
    </citation>
    <scope>NUCLEOTIDE SEQUENCE [LARGE SCALE GENOMIC DNA]</scope>
    <source>
        <strain evidence="6 7">DSM 25287</strain>
    </source>
</reference>
<dbReference type="GO" id="GO:0015562">
    <property type="term" value="F:efflux transmembrane transporter activity"/>
    <property type="evidence" value="ECO:0007669"/>
    <property type="project" value="TreeGrafter"/>
</dbReference>
<dbReference type="Gene3D" id="1.10.287.470">
    <property type="entry name" value="Helix hairpin bin"/>
    <property type="match status" value="3"/>
</dbReference>
<dbReference type="Proteomes" id="UP000295765">
    <property type="component" value="Unassembled WGS sequence"/>
</dbReference>
<dbReference type="SUPFAM" id="SSF111369">
    <property type="entry name" value="HlyD-like secretion proteins"/>
    <property type="match status" value="3"/>
</dbReference>
<protein>
    <submittedName>
        <fullName evidence="6">HlyD family secretion protein</fullName>
    </submittedName>
</protein>
<evidence type="ECO:0000313" key="7">
    <source>
        <dbReference type="Proteomes" id="UP000295765"/>
    </source>
</evidence>
<feature type="domain" description="Multidrug resistance protein MdtA-like barrel-sandwich hybrid" evidence="3">
    <location>
        <begin position="64"/>
        <end position="245"/>
    </location>
</feature>
<evidence type="ECO:0000259" key="3">
    <source>
        <dbReference type="Pfam" id="PF25917"/>
    </source>
</evidence>
<dbReference type="Pfam" id="PF25917">
    <property type="entry name" value="BSH_RND"/>
    <property type="match status" value="1"/>
</dbReference>
<dbReference type="EMBL" id="SLWY01000006">
    <property type="protein sequence ID" value="TCO81932.1"/>
    <property type="molecule type" value="Genomic_DNA"/>
</dbReference>
<dbReference type="PANTHER" id="PTHR30469">
    <property type="entry name" value="MULTIDRUG RESISTANCE PROTEIN MDTA"/>
    <property type="match status" value="1"/>
</dbReference>
<comment type="caution">
    <text evidence="6">The sequence shown here is derived from an EMBL/GenBank/DDBJ whole genome shotgun (WGS) entry which is preliminary data.</text>
</comment>